<protein>
    <submittedName>
        <fullName evidence="1">Uncharacterized protein (DUF1919 family)</fullName>
    </submittedName>
</protein>
<dbReference type="Proteomes" id="UP000295496">
    <property type="component" value="Unassembled WGS sequence"/>
</dbReference>
<dbReference type="InterPro" id="IPR015037">
    <property type="entry name" value="DUF1919"/>
</dbReference>
<accession>A0A4R1KUL5</accession>
<name>A0A4R1KUL5_9PAST</name>
<dbReference type="RefSeq" id="WP_132302268.1">
    <property type="nucleotide sequence ID" value="NZ_CP170642.1"/>
</dbReference>
<dbReference type="EMBL" id="SMGJ01000005">
    <property type="protein sequence ID" value="TCK68337.1"/>
    <property type="molecule type" value="Genomic_DNA"/>
</dbReference>
<dbReference type="InterPro" id="IPR037226">
    <property type="entry name" value="CAC2185-like_sf"/>
</dbReference>
<sequence length="204" mass="24441">MLKKIQNAINKLFRPHINKINQARLKKSNFSVIASNCNGALILHDLNQPFHSPFVNLYLEAEDFIRYLRNIEYYQQAELTFIYSEKNYPIGKLEDITIHFMHYATEQQAKQKWQARSQRINWDNLFIIMTDRDGCTYQHLQQFDALPFVNKVVFTHKPYPEFSSSFYIKGFEQQEQVGDLFDYEGLCGKKYYDQFDYVAWFNQQ</sequence>
<dbReference type="SUPFAM" id="SSF142795">
    <property type="entry name" value="CAC2185-like"/>
    <property type="match status" value="1"/>
</dbReference>
<organism evidence="1 2">
    <name type="scientific">Lonepinella koalarum</name>
    <dbReference type="NCBI Taxonomy" id="53417"/>
    <lineage>
        <taxon>Bacteria</taxon>
        <taxon>Pseudomonadati</taxon>
        <taxon>Pseudomonadota</taxon>
        <taxon>Gammaproteobacteria</taxon>
        <taxon>Pasteurellales</taxon>
        <taxon>Pasteurellaceae</taxon>
        <taxon>Lonepinella</taxon>
    </lineage>
</organism>
<evidence type="ECO:0000313" key="2">
    <source>
        <dbReference type="Proteomes" id="UP000295496"/>
    </source>
</evidence>
<reference evidence="1 2" key="1">
    <citation type="submission" date="2019-03" db="EMBL/GenBank/DDBJ databases">
        <title>Genomic Encyclopedia of Type Strains, Phase IV (KMG-IV): sequencing the most valuable type-strain genomes for metagenomic binning, comparative biology and taxonomic classification.</title>
        <authorList>
            <person name="Goeker M."/>
        </authorList>
    </citation>
    <scope>NUCLEOTIDE SEQUENCE [LARGE SCALE GENOMIC DNA]</scope>
    <source>
        <strain evidence="1 2">DSM 10053</strain>
    </source>
</reference>
<comment type="caution">
    <text evidence="1">The sequence shown here is derived from an EMBL/GenBank/DDBJ whole genome shotgun (WGS) entry which is preliminary data.</text>
</comment>
<gene>
    <name evidence="1" type="ORF">EV692_1667</name>
</gene>
<keyword evidence="2" id="KW-1185">Reference proteome</keyword>
<dbReference type="AlphaFoldDB" id="A0A4R1KUL5"/>
<dbReference type="Pfam" id="PF08942">
    <property type="entry name" value="DUF1919"/>
    <property type="match status" value="1"/>
</dbReference>
<proteinExistence type="predicted"/>
<evidence type="ECO:0000313" key="1">
    <source>
        <dbReference type="EMBL" id="TCK68337.1"/>
    </source>
</evidence>